<dbReference type="Proteomes" id="UP000756921">
    <property type="component" value="Unassembled WGS sequence"/>
</dbReference>
<keyword evidence="3" id="KW-1185">Reference proteome</keyword>
<feature type="compositionally biased region" description="Basic and acidic residues" evidence="1">
    <location>
        <begin position="21"/>
        <end position="33"/>
    </location>
</feature>
<comment type="caution">
    <text evidence="2">The sequence shown here is derived from an EMBL/GenBank/DDBJ whole genome shotgun (WGS) entry which is preliminary data.</text>
</comment>
<feature type="region of interest" description="Disordered" evidence="1">
    <location>
        <begin position="207"/>
        <end position="236"/>
    </location>
</feature>
<name>A0A9P6G7D6_9PLEO</name>
<proteinExistence type="predicted"/>
<feature type="compositionally biased region" description="Polar residues" evidence="1">
    <location>
        <begin position="1"/>
        <end position="12"/>
    </location>
</feature>
<dbReference type="OrthoDB" id="3776883at2759"/>
<accession>A0A9P6G7D6</accession>
<evidence type="ECO:0000313" key="3">
    <source>
        <dbReference type="Proteomes" id="UP000756921"/>
    </source>
</evidence>
<sequence length="251" mass="27591">MRQRAASLSTKVHSAASLVPRPEDATTPRASHDHLVTTNAQSPITEPNQHSDQDRVREYLEASGAKYLLENIPSPDQVRFDDQDILHNAPPQGLLIGRHAETGDAVYAYILQSGGSQKVVFSAQDSRGQPNVGISHGDVARQRILYPFNETFPQDGRCLGRADKARLAIVVRWYFIATGLTKLCSPQSLQTFCKQFRNALRYIENRSKSTGGRLPRSPSGQEDDLRSTGGTHVDESDIQSALLATMLSPSP</sequence>
<evidence type="ECO:0000256" key="1">
    <source>
        <dbReference type="SAM" id="MobiDB-lite"/>
    </source>
</evidence>
<reference evidence="2" key="1">
    <citation type="journal article" date="2020" name="Mol. Plant Microbe Interact.">
        <title>Genome Sequence of the Biocontrol Agent Coniothyrium minitans strain Conio (IMI 134523).</title>
        <authorList>
            <person name="Patel D."/>
            <person name="Shittu T.A."/>
            <person name="Baroncelli R."/>
            <person name="Muthumeenakshi S."/>
            <person name="Osborne T.H."/>
            <person name="Janganan T.K."/>
            <person name="Sreenivasaprasad S."/>
        </authorList>
    </citation>
    <scope>NUCLEOTIDE SEQUENCE</scope>
    <source>
        <strain evidence="2">Conio</strain>
    </source>
</reference>
<dbReference type="EMBL" id="WJXW01000015">
    <property type="protein sequence ID" value="KAF9730242.1"/>
    <property type="molecule type" value="Genomic_DNA"/>
</dbReference>
<dbReference type="AlphaFoldDB" id="A0A9P6G7D6"/>
<feature type="region of interest" description="Disordered" evidence="1">
    <location>
        <begin position="1"/>
        <end position="33"/>
    </location>
</feature>
<protein>
    <submittedName>
        <fullName evidence="2">Uncharacterized protein</fullName>
    </submittedName>
</protein>
<gene>
    <name evidence="2" type="ORF">PMIN01_12175</name>
</gene>
<organism evidence="2 3">
    <name type="scientific">Paraphaeosphaeria minitans</name>
    <dbReference type="NCBI Taxonomy" id="565426"/>
    <lineage>
        <taxon>Eukaryota</taxon>
        <taxon>Fungi</taxon>
        <taxon>Dikarya</taxon>
        <taxon>Ascomycota</taxon>
        <taxon>Pezizomycotina</taxon>
        <taxon>Dothideomycetes</taxon>
        <taxon>Pleosporomycetidae</taxon>
        <taxon>Pleosporales</taxon>
        <taxon>Massarineae</taxon>
        <taxon>Didymosphaeriaceae</taxon>
        <taxon>Paraphaeosphaeria</taxon>
    </lineage>
</organism>
<evidence type="ECO:0000313" key="2">
    <source>
        <dbReference type="EMBL" id="KAF9730242.1"/>
    </source>
</evidence>